<dbReference type="InterPro" id="IPR002877">
    <property type="entry name" value="RNA_MeTrfase_FtsJ_dom"/>
</dbReference>
<feature type="domain" description="Adrift-type SAM-dependent 2'-O-MTase" evidence="8">
    <location>
        <begin position="57"/>
        <end position="270"/>
    </location>
</feature>
<dbReference type="InterPro" id="IPR050851">
    <property type="entry name" value="mRNA_Cap_2O-Ribose_MeTrfase"/>
</dbReference>
<feature type="binding site" evidence="7">
    <location>
        <position position="183"/>
    </location>
    <ligand>
        <name>S-adenosyl-L-methionine</name>
        <dbReference type="ChEBI" id="CHEBI:59789"/>
    </ligand>
</feature>
<evidence type="ECO:0000256" key="5">
    <source>
        <dbReference type="ARBA" id="ARBA00022691"/>
    </source>
</evidence>
<proteinExistence type="evidence at transcript level"/>
<dbReference type="InterPro" id="IPR029063">
    <property type="entry name" value="SAM-dependent_MTases_sf"/>
</dbReference>
<dbReference type="GO" id="GO:0032259">
    <property type="term" value="P:methylation"/>
    <property type="evidence" value="ECO:0007669"/>
    <property type="project" value="UniProtKB-KW"/>
</dbReference>
<dbReference type="GO" id="GO:0005634">
    <property type="term" value="C:nucleus"/>
    <property type="evidence" value="ECO:0007669"/>
    <property type="project" value="UniProtKB-ARBA"/>
</dbReference>
<name>A0A069DZE6_9HEMI</name>
<accession>A0A069DZE6</accession>
<feature type="binding site" evidence="7">
    <location>
        <position position="115"/>
    </location>
    <ligand>
        <name>S-adenosyl-L-methionine</name>
        <dbReference type="ChEBI" id="CHEBI:59789"/>
    </ligand>
</feature>
<dbReference type="PANTHER" id="PTHR16121:SF2">
    <property type="entry name" value="CAP-SPECIFIC MRNA (NUCLEOSIDE-2'-O-)-METHYLTRANSFERASE 2"/>
    <property type="match status" value="1"/>
</dbReference>
<evidence type="ECO:0000256" key="4">
    <source>
        <dbReference type="ARBA" id="ARBA00022679"/>
    </source>
</evidence>
<feature type="active site" description="Proton acceptor" evidence="7">
    <location>
        <position position="223"/>
    </location>
</feature>
<dbReference type="GO" id="GO:0004483">
    <property type="term" value="F:methyltransferase cap1 activity"/>
    <property type="evidence" value="ECO:0007669"/>
    <property type="project" value="TreeGrafter"/>
</dbReference>
<evidence type="ECO:0000256" key="7">
    <source>
        <dbReference type="PROSITE-ProRule" id="PRU00946"/>
    </source>
</evidence>
<dbReference type="PROSITE" id="PS51614">
    <property type="entry name" value="SAM_MT_ADRIFT"/>
    <property type="match status" value="1"/>
</dbReference>
<keyword evidence="3 7" id="KW-0489">Methyltransferase</keyword>
<dbReference type="EC" id="2.1.1.296" evidence="1"/>
<feature type="binding site" evidence="7">
    <location>
        <position position="96"/>
    </location>
    <ligand>
        <name>S-adenosyl-L-methionine</name>
        <dbReference type="ChEBI" id="CHEBI:59789"/>
    </ligand>
</feature>
<keyword evidence="5 7" id="KW-0949">S-adenosyl-L-methionine</keyword>
<protein>
    <recommendedName>
        <fullName evidence="2">Cap-specific mRNA (nucleoside-2'-O-)-methyltransferase 2</fullName>
        <ecNumber evidence="1">2.1.1.296</ecNumber>
    </recommendedName>
</protein>
<evidence type="ECO:0000259" key="8">
    <source>
        <dbReference type="PROSITE" id="PS51614"/>
    </source>
</evidence>
<organism evidence="9">
    <name type="scientific">Panstrongylus megistus</name>
    <dbReference type="NCBI Taxonomy" id="65343"/>
    <lineage>
        <taxon>Eukaryota</taxon>
        <taxon>Metazoa</taxon>
        <taxon>Ecdysozoa</taxon>
        <taxon>Arthropoda</taxon>
        <taxon>Hexapoda</taxon>
        <taxon>Insecta</taxon>
        <taxon>Pterygota</taxon>
        <taxon>Neoptera</taxon>
        <taxon>Paraneoptera</taxon>
        <taxon>Hemiptera</taxon>
        <taxon>Heteroptera</taxon>
        <taxon>Panheteroptera</taxon>
        <taxon>Cimicomorpha</taxon>
        <taxon>Reduviidae</taxon>
        <taxon>Triatominae</taxon>
        <taxon>Panstrongylus</taxon>
    </lineage>
</organism>
<reference evidence="9" key="1">
    <citation type="journal article" date="2015" name="J. Med. Entomol.">
        <title>A Deep Insight Into the Sialotranscriptome of the Chagas Disease Vector, Panstrongylus megistus (Hemiptera: Heteroptera).</title>
        <authorList>
            <person name="Ribeiro J.M."/>
            <person name="Schwarz A."/>
            <person name="Francischetti I.M."/>
        </authorList>
    </citation>
    <scope>NUCLEOTIDE SEQUENCE</scope>
    <source>
        <tissue evidence="9">Salivary glands</tissue>
    </source>
</reference>
<sequence length="649" mass="75066">LFQSVPWKIEELQELKEDLNGVKEKLNHYNLQKWHSHTHFTNRAGEVIRNLKKLNPELLTQAWCKFYEILSVFPLIPHFAEKNGIFNTFHLCEAPGAFVTSLNHFLKLHHHDLKWNWLASTLNPYFEGNEFIYMINDDRFIVHTLEKWCFGADFTGNIKKKENFIDLLQKAELMKPIHLVTADGSVDCQTDPAEQETHVASLHYSETVVALSILEKGGNFVLKIFTIFECQTVCLLYILRCSFNSVHIIKPVCSKEGNSEVYVVCLDFIGKERILPILSILISNYDRLTEPKVIFSLNDIPASFISLIIEGAKFFKFRQVSAIERNIGLYENKTSKKHKMIINRIRLSVAKNFITTYNILPILPEQYVVQSYNLCKPSLTYSPKEENYSYAEKVLAPTLNQESILRELKSKLDGISVNWLESDVHWVTGLSYQEADCDIAVTMKTGSLIEYISSSVFCMRILLEIRSTLENEINLDDINSYHNFQNYSWCYLKNLQLTGHHVLNFNDSSESWMRNNNNIKLETVHRILNVLNDMKYDETLMMNNFPLLTQFNVGIIFVLGTHFANIGFVNPNIYGYTIVFHKLKKLTGNLLFTQIQKALLPLQGTNKTIITLISIKELYCEEFYKCITTVNHTVLQLSSLYIITSLLKE</sequence>
<dbReference type="AlphaFoldDB" id="A0A069DZE6"/>
<dbReference type="GO" id="GO:0120550">
    <property type="term" value="F:methyltransferase cap2 activity"/>
    <property type="evidence" value="ECO:0007669"/>
    <property type="project" value="UniProtKB-EC"/>
</dbReference>
<dbReference type="GO" id="GO:0005737">
    <property type="term" value="C:cytoplasm"/>
    <property type="evidence" value="ECO:0007669"/>
    <property type="project" value="TreeGrafter"/>
</dbReference>
<feature type="non-terminal residue" evidence="9">
    <location>
        <position position="1"/>
    </location>
</feature>
<evidence type="ECO:0000313" key="9">
    <source>
        <dbReference type="EMBL" id="JAC88114.1"/>
    </source>
</evidence>
<dbReference type="EMBL" id="GBGD01000775">
    <property type="protein sequence ID" value="JAC88114.1"/>
    <property type="molecule type" value="mRNA"/>
</dbReference>
<comment type="catalytic activity">
    <reaction evidence="6">
        <text>a 5'-end (N(7)-methyl 5'-triphosphoguanosine)-(2'-O-methyl-ribonucleoside)-(ribonucleotide) in mRNA + S-adenosyl-L-methionine = a 5'-end (N(7)-methyl 5'-triphosphoguanosine)-(2'-O-methyl-ribonucleoside)-(2'-O-methyl-ribonucleotide) in mRNA + S-adenosyl-L-homocysteine + H(+)</text>
        <dbReference type="Rhea" id="RHEA:67024"/>
        <dbReference type="Rhea" id="RHEA-COMP:17169"/>
        <dbReference type="Rhea" id="RHEA-COMP:17170"/>
        <dbReference type="ChEBI" id="CHEBI:15378"/>
        <dbReference type="ChEBI" id="CHEBI:57856"/>
        <dbReference type="ChEBI" id="CHEBI:59789"/>
        <dbReference type="ChEBI" id="CHEBI:167612"/>
        <dbReference type="ChEBI" id="CHEBI:167614"/>
        <dbReference type="EC" id="2.1.1.296"/>
    </reaction>
</comment>
<evidence type="ECO:0000256" key="1">
    <source>
        <dbReference type="ARBA" id="ARBA00012770"/>
    </source>
</evidence>
<evidence type="ECO:0000256" key="2">
    <source>
        <dbReference type="ARBA" id="ARBA00021134"/>
    </source>
</evidence>
<dbReference type="SUPFAM" id="SSF53335">
    <property type="entry name" value="S-adenosyl-L-methionine-dependent methyltransferases"/>
    <property type="match status" value="1"/>
</dbReference>
<keyword evidence="4 7" id="KW-0808">Transferase</keyword>
<dbReference type="Pfam" id="PF01728">
    <property type="entry name" value="FtsJ"/>
    <property type="match status" value="1"/>
</dbReference>
<dbReference type="PANTHER" id="PTHR16121">
    <property type="entry name" value="CAP-SPECIFIC MRNA (NUCLEOSIDE-2'-O-)-METHYLTRANSFERASE 1-RELATED"/>
    <property type="match status" value="1"/>
</dbReference>
<evidence type="ECO:0000256" key="3">
    <source>
        <dbReference type="ARBA" id="ARBA00022603"/>
    </source>
</evidence>
<evidence type="ECO:0000256" key="6">
    <source>
        <dbReference type="ARBA" id="ARBA00049477"/>
    </source>
</evidence>
<dbReference type="GO" id="GO:0006370">
    <property type="term" value="P:7-methylguanosine mRNA capping"/>
    <property type="evidence" value="ECO:0007669"/>
    <property type="project" value="TreeGrafter"/>
</dbReference>
<dbReference type="Gene3D" id="3.40.50.12760">
    <property type="match status" value="1"/>
</dbReference>
<dbReference type="InterPro" id="IPR025807">
    <property type="entry name" value="Adrift-typ_MeTrfase"/>
</dbReference>